<dbReference type="GO" id="GO:0048046">
    <property type="term" value="C:apoplast"/>
    <property type="evidence" value="ECO:0007669"/>
    <property type="project" value="UniProtKB-SubCell"/>
</dbReference>
<evidence type="ECO:0000256" key="3">
    <source>
        <dbReference type="ARBA" id="ARBA00022525"/>
    </source>
</evidence>
<proteinExistence type="inferred from homology"/>
<gene>
    <name evidence="5" type="ORF">C2S53_010342</name>
</gene>
<dbReference type="InterPro" id="IPR004265">
    <property type="entry name" value="Dirigent"/>
</dbReference>
<protein>
    <recommendedName>
        <fullName evidence="4">Dirigent protein</fullName>
    </recommendedName>
</protein>
<sequence length="156" mass="16596">MGKVEKIAKFTVFVHDVLSGPSATVVEVARASITSTSPSSFGLVRVLDDSMTVEPDPSSYELGRAQGIATSADKEESSLCMNIVFMFTGGEYKGGTLSIVGRRSLVYGDSEVPVVGGTGIFRGARGYAVANTYSEDAATGNYVMRYDMHVVYPAEE</sequence>
<evidence type="ECO:0000313" key="5">
    <source>
        <dbReference type="EMBL" id="KAH6824528.1"/>
    </source>
</evidence>
<keyword evidence="3 4" id="KW-0964">Secreted</keyword>
<comment type="subunit">
    <text evidence="2 4">Homodimer.</text>
</comment>
<keyword evidence="4" id="KW-0052">Apoplast</keyword>
<dbReference type="Proteomes" id="UP001190926">
    <property type="component" value="Unassembled WGS sequence"/>
</dbReference>
<evidence type="ECO:0000313" key="6">
    <source>
        <dbReference type="Proteomes" id="UP001190926"/>
    </source>
</evidence>
<dbReference type="InterPro" id="IPR044859">
    <property type="entry name" value="Allene_oxi_cyc_Dirigent"/>
</dbReference>
<comment type="subcellular location">
    <subcellularLocation>
        <location evidence="4">Secreted</location>
        <location evidence="4">Extracellular space</location>
        <location evidence="4">Apoplast</location>
    </subcellularLocation>
</comment>
<dbReference type="AlphaFoldDB" id="A0AAD4P2J6"/>
<keyword evidence="6" id="KW-1185">Reference proteome</keyword>
<evidence type="ECO:0000256" key="2">
    <source>
        <dbReference type="ARBA" id="ARBA00011738"/>
    </source>
</evidence>
<name>A0AAD4P2J6_PERFH</name>
<evidence type="ECO:0000256" key="1">
    <source>
        <dbReference type="ARBA" id="ARBA00010746"/>
    </source>
</evidence>
<comment type="similarity">
    <text evidence="1 4">Belongs to the plant dirigent protein family.</text>
</comment>
<dbReference type="PANTHER" id="PTHR21495">
    <property type="entry name" value="NUCLEOPORIN-RELATED"/>
    <property type="match status" value="1"/>
</dbReference>
<dbReference type="Gene3D" id="2.40.480.10">
    <property type="entry name" value="Allene oxide cyclase-like"/>
    <property type="match status" value="1"/>
</dbReference>
<comment type="caution">
    <text evidence="5">The sequence shown here is derived from an EMBL/GenBank/DDBJ whole genome shotgun (WGS) entry which is preliminary data.</text>
</comment>
<comment type="function">
    <text evidence="4">Dirigent proteins impart stereoselectivity on the phenoxy radical-coupling reaction, yielding optically active lignans from two molecules of coniferyl alcohol in the biosynthesis of lignans, flavonolignans, and alkaloids and thus plays a central role in plant secondary metabolism.</text>
</comment>
<reference evidence="5 6" key="1">
    <citation type="journal article" date="2021" name="Nat. Commun.">
        <title>Incipient diploidization of the medicinal plant Perilla within 10,000 years.</title>
        <authorList>
            <person name="Zhang Y."/>
            <person name="Shen Q."/>
            <person name="Leng L."/>
            <person name="Zhang D."/>
            <person name="Chen S."/>
            <person name="Shi Y."/>
            <person name="Ning Z."/>
            <person name="Chen S."/>
        </authorList>
    </citation>
    <scope>NUCLEOTIDE SEQUENCE [LARGE SCALE GENOMIC DNA]</scope>
    <source>
        <strain evidence="6">cv. PC099</strain>
    </source>
</reference>
<dbReference type="Pfam" id="PF03018">
    <property type="entry name" value="Dirigent"/>
    <property type="match status" value="1"/>
</dbReference>
<accession>A0AAD4P2J6</accession>
<evidence type="ECO:0000256" key="4">
    <source>
        <dbReference type="RuleBase" id="RU363099"/>
    </source>
</evidence>
<dbReference type="GO" id="GO:0009699">
    <property type="term" value="P:phenylpropanoid biosynthetic process"/>
    <property type="evidence" value="ECO:0007669"/>
    <property type="project" value="UniProtKB-ARBA"/>
</dbReference>
<organism evidence="5 6">
    <name type="scientific">Perilla frutescens var. hirtella</name>
    <name type="common">Perilla citriodora</name>
    <name type="synonym">Perilla setoyensis</name>
    <dbReference type="NCBI Taxonomy" id="608512"/>
    <lineage>
        <taxon>Eukaryota</taxon>
        <taxon>Viridiplantae</taxon>
        <taxon>Streptophyta</taxon>
        <taxon>Embryophyta</taxon>
        <taxon>Tracheophyta</taxon>
        <taxon>Spermatophyta</taxon>
        <taxon>Magnoliopsida</taxon>
        <taxon>eudicotyledons</taxon>
        <taxon>Gunneridae</taxon>
        <taxon>Pentapetalae</taxon>
        <taxon>asterids</taxon>
        <taxon>lamiids</taxon>
        <taxon>Lamiales</taxon>
        <taxon>Lamiaceae</taxon>
        <taxon>Nepetoideae</taxon>
        <taxon>Elsholtzieae</taxon>
        <taxon>Perilla</taxon>
    </lineage>
</organism>
<dbReference type="EMBL" id="SDAM02000323">
    <property type="protein sequence ID" value="KAH6824528.1"/>
    <property type="molecule type" value="Genomic_DNA"/>
</dbReference>